<protein>
    <submittedName>
        <fullName evidence="1">Uncharacterized protein</fullName>
    </submittedName>
</protein>
<reference evidence="1 2" key="2">
    <citation type="submission" date="2007-04" db="EMBL/GenBank/DDBJ databases">
        <title>Draft genome sequence of Ruminococcus torques (ATCC 27756).</title>
        <authorList>
            <person name="Sudarsanam P."/>
            <person name="Ley R."/>
            <person name="Guruge J."/>
            <person name="Turnbaugh P.J."/>
            <person name="Mahowald M."/>
            <person name="Liep D."/>
            <person name="Gordon J."/>
        </authorList>
    </citation>
    <scope>NUCLEOTIDE SEQUENCE [LARGE SCALE GENOMIC DNA]</scope>
    <source>
        <strain evidence="1 2">ATCC 27756</strain>
    </source>
</reference>
<dbReference type="AlphaFoldDB" id="A5KLH4"/>
<comment type="caution">
    <text evidence="1">The sequence shown here is derived from an EMBL/GenBank/DDBJ whole genome shotgun (WGS) entry which is preliminary data.</text>
</comment>
<reference evidence="1 2" key="1">
    <citation type="submission" date="2007-03" db="EMBL/GenBank/DDBJ databases">
        <authorList>
            <person name="Fulton L."/>
            <person name="Clifton S."/>
            <person name="Fulton B."/>
            <person name="Xu J."/>
            <person name="Minx P."/>
            <person name="Pepin K.H."/>
            <person name="Johnson M."/>
            <person name="Thiruvilangam P."/>
            <person name="Bhonagiri V."/>
            <person name="Nash W.E."/>
            <person name="Mardis E.R."/>
            <person name="Wilson R.K."/>
        </authorList>
    </citation>
    <scope>NUCLEOTIDE SEQUENCE [LARGE SCALE GENOMIC DNA]</scope>
    <source>
        <strain evidence="1 2">ATCC 27756</strain>
    </source>
</reference>
<dbReference type="Proteomes" id="UP000003577">
    <property type="component" value="Unassembled WGS sequence"/>
</dbReference>
<dbReference type="PaxDb" id="411460-RUMTOR_01078"/>
<evidence type="ECO:0000313" key="2">
    <source>
        <dbReference type="Proteomes" id="UP000003577"/>
    </source>
</evidence>
<gene>
    <name evidence="1" type="ORF">RUMTOR_01078</name>
</gene>
<evidence type="ECO:0000313" key="1">
    <source>
        <dbReference type="EMBL" id="EDK24812.1"/>
    </source>
</evidence>
<sequence>MDFSKGKIDIFYVVFRIYTRRYNITETSSM</sequence>
<proteinExistence type="predicted"/>
<accession>A5KLH4</accession>
<name>A5KLH4_9FIRM</name>
<dbReference type="HOGENOM" id="CLU_3405240_0_0_9"/>
<dbReference type="EMBL" id="AAVP02000003">
    <property type="protein sequence ID" value="EDK24812.1"/>
    <property type="molecule type" value="Genomic_DNA"/>
</dbReference>
<organism evidence="1 2">
    <name type="scientific">[Ruminococcus] torques ATCC 27756</name>
    <dbReference type="NCBI Taxonomy" id="411460"/>
    <lineage>
        <taxon>Bacteria</taxon>
        <taxon>Bacillati</taxon>
        <taxon>Bacillota</taxon>
        <taxon>Clostridia</taxon>
        <taxon>Lachnospirales</taxon>
        <taxon>Lachnospiraceae</taxon>
        <taxon>Mediterraneibacter</taxon>
    </lineage>
</organism>